<name>A0ABQ4PRR2_9GAMM</name>
<evidence type="ECO:0000256" key="3">
    <source>
        <dbReference type="ARBA" id="ARBA00023015"/>
    </source>
</evidence>
<dbReference type="InterPro" id="IPR036286">
    <property type="entry name" value="LexA/Signal_pep-like_sf"/>
</dbReference>
<keyword evidence="5" id="KW-0804">Transcription</keyword>
<sequence length="187" mass="21185">MASKIGVTAVSVSKWELDENTPKGKHLFSLANALQTEPEWLLTGNDRPIENKAYELCAYFNDLDIIDSDKCLCKQATQLTTVIPSYVFDRIGAEPSDIYCINVTGNSMEPTLNHGSVIAVDCRVKRIHDGSIYVFRQEGMLRIKQLYQYPEYVILHSYNPLFEPEKSELSKIDVIGKVVWASVFFDV</sequence>
<dbReference type="Gene3D" id="1.10.260.40">
    <property type="entry name" value="lambda repressor-like DNA-binding domains"/>
    <property type="match status" value="1"/>
</dbReference>
<gene>
    <name evidence="7" type="ORF">TUM4438_45280</name>
</gene>
<evidence type="ECO:0000313" key="7">
    <source>
        <dbReference type="EMBL" id="GIU52468.1"/>
    </source>
</evidence>
<reference evidence="7" key="1">
    <citation type="submission" date="2021-05" db="EMBL/GenBank/DDBJ databases">
        <title>Molecular characterization for Shewanella algae harboring chromosomal blaOXA-55-like strains isolated from clinical and environment sample.</title>
        <authorList>
            <person name="Ohama Y."/>
            <person name="Aoki K."/>
            <person name="Harada S."/>
            <person name="Moriya K."/>
            <person name="Ishii Y."/>
            <person name="Tateda K."/>
        </authorList>
    </citation>
    <scope>NUCLEOTIDE SEQUENCE</scope>
    <source>
        <strain evidence="7">JCM 11563</strain>
    </source>
</reference>
<organism evidence="7 8">
    <name type="scientific">Shewanella sairae</name>
    <dbReference type="NCBI Taxonomy" id="190310"/>
    <lineage>
        <taxon>Bacteria</taxon>
        <taxon>Pseudomonadati</taxon>
        <taxon>Pseudomonadota</taxon>
        <taxon>Gammaproteobacteria</taxon>
        <taxon>Alteromonadales</taxon>
        <taxon>Shewanellaceae</taxon>
        <taxon>Shewanella</taxon>
    </lineage>
</organism>
<feature type="domain" description="HTH cro/C1-type" evidence="6">
    <location>
        <begin position="1"/>
        <end position="41"/>
    </location>
</feature>
<dbReference type="InterPro" id="IPR019756">
    <property type="entry name" value="Pept_S26A_signal_pept_1_Ser-AS"/>
</dbReference>
<proteinExistence type="predicted"/>
<dbReference type="PANTHER" id="PTHR40661">
    <property type="match status" value="1"/>
</dbReference>
<dbReference type="Pfam" id="PF00717">
    <property type="entry name" value="Peptidase_S24"/>
    <property type="match status" value="1"/>
</dbReference>
<dbReference type="InterPro" id="IPR015927">
    <property type="entry name" value="Peptidase_S24_S26A/B/C"/>
</dbReference>
<keyword evidence="8" id="KW-1185">Reference proteome</keyword>
<dbReference type="CDD" id="cd06529">
    <property type="entry name" value="S24_LexA-like"/>
    <property type="match status" value="1"/>
</dbReference>
<dbReference type="EMBL" id="BPEY01000187">
    <property type="protein sequence ID" value="GIU52468.1"/>
    <property type="molecule type" value="Genomic_DNA"/>
</dbReference>
<dbReference type="InterPro" id="IPR010982">
    <property type="entry name" value="Lambda_DNA-bd_dom_sf"/>
</dbReference>
<dbReference type="SUPFAM" id="SSF47413">
    <property type="entry name" value="lambda repressor-like DNA-binding domains"/>
    <property type="match status" value="1"/>
</dbReference>
<evidence type="ECO:0000256" key="2">
    <source>
        <dbReference type="ARBA" id="ARBA00022801"/>
    </source>
</evidence>
<protein>
    <submittedName>
        <fullName evidence="7">DNA-binding protein RDGA</fullName>
    </submittedName>
</protein>
<keyword evidence="3" id="KW-0805">Transcription regulation</keyword>
<dbReference type="Proteomes" id="UP000887104">
    <property type="component" value="Unassembled WGS sequence"/>
</dbReference>
<dbReference type="InterPro" id="IPR001387">
    <property type="entry name" value="Cro/C1-type_HTH"/>
</dbReference>
<dbReference type="PANTHER" id="PTHR40661:SF2">
    <property type="entry name" value="HTH-TYPE TRANSCRIPTIONAL REGULATOR PRTR"/>
    <property type="match status" value="1"/>
</dbReference>
<comment type="caution">
    <text evidence="7">The sequence shown here is derived from an EMBL/GenBank/DDBJ whole genome shotgun (WGS) entry which is preliminary data.</text>
</comment>
<dbReference type="GO" id="GO:0003677">
    <property type="term" value="F:DNA binding"/>
    <property type="evidence" value="ECO:0007669"/>
    <property type="project" value="UniProtKB-KW"/>
</dbReference>
<dbReference type="Gene3D" id="2.10.109.10">
    <property type="entry name" value="Umud Fragment, subunit A"/>
    <property type="match status" value="1"/>
</dbReference>
<keyword evidence="4 7" id="KW-0238">DNA-binding</keyword>
<evidence type="ECO:0000259" key="6">
    <source>
        <dbReference type="PROSITE" id="PS50943"/>
    </source>
</evidence>
<dbReference type="Pfam" id="PF01381">
    <property type="entry name" value="HTH_3"/>
    <property type="match status" value="1"/>
</dbReference>
<keyword evidence="1" id="KW-0645">Protease</keyword>
<dbReference type="InterPro" id="IPR039418">
    <property type="entry name" value="LexA-like"/>
</dbReference>
<evidence type="ECO:0000313" key="8">
    <source>
        <dbReference type="Proteomes" id="UP000887104"/>
    </source>
</evidence>
<dbReference type="CDD" id="cd00093">
    <property type="entry name" value="HTH_XRE"/>
    <property type="match status" value="1"/>
</dbReference>
<evidence type="ECO:0000256" key="5">
    <source>
        <dbReference type="ARBA" id="ARBA00023163"/>
    </source>
</evidence>
<evidence type="ECO:0000256" key="1">
    <source>
        <dbReference type="ARBA" id="ARBA00022670"/>
    </source>
</evidence>
<accession>A0ABQ4PRR2</accession>
<evidence type="ECO:0000256" key="4">
    <source>
        <dbReference type="ARBA" id="ARBA00023125"/>
    </source>
</evidence>
<dbReference type="PROSITE" id="PS00501">
    <property type="entry name" value="SPASE_I_1"/>
    <property type="match status" value="1"/>
</dbReference>
<keyword evidence="2" id="KW-0378">Hydrolase</keyword>
<dbReference type="PROSITE" id="PS50943">
    <property type="entry name" value="HTH_CROC1"/>
    <property type="match status" value="1"/>
</dbReference>
<dbReference type="SUPFAM" id="SSF51306">
    <property type="entry name" value="LexA/Signal peptidase"/>
    <property type="match status" value="1"/>
</dbReference>